<sequence>MVVALANEAFCFLYTMRWYEAALDGKGGIRIVTIDDLKPPSVLWHEDNGKRLWENTRDMPLGAISGQQLQEAAHQLVINSFNRTVANVDNNRSTSAGTAPGRQLGEAVHQPVINSLSKSDHTGMDSNPLTVLVPVAKKSKAKLRQQARRNRAERKKNLANNTITRNNQSADQAIGQQFAPLPTHNQHVRPSHGHPSFLLQSQYPHVYIPPQQQPIVPLPEAYMARQPLVSTVGYAAQPELPISSGTYIHPRFGAGYIDYGTCPIFLPPTSQGVNIHPL</sequence>
<protein>
    <submittedName>
        <fullName evidence="2">Uncharacterized protein</fullName>
    </submittedName>
</protein>
<organism evidence="2 3">
    <name type="scientific">Kingdonia uniflora</name>
    <dbReference type="NCBI Taxonomy" id="39325"/>
    <lineage>
        <taxon>Eukaryota</taxon>
        <taxon>Viridiplantae</taxon>
        <taxon>Streptophyta</taxon>
        <taxon>Embryophyta</taxon>
        <taxon>Tracheophyta</taxon>
        <taxon>Spermatophyta</taxon>
        <taxon>Magnoliopsida</taxon>
        <taxon>Ranunculales</taxon>
        <taxon>Circaeasteraceae</taxon>
        <taxon>Kingdonia</taxon>
    </lineage>
</organism>
<accession>A0A7J7LK81</accession>
<feature type="compositionally biased region" description="Basic residues" evidence="1">
    <location>
        <begin position="137"/>
        <end position="154"/>
    </location>
</feature>
<evidence type="ECO:0000313" key="3">
    <source>
        <dbReference type="Proteomes" id="UP000541444"/>
    </source>
</evidence>
<proteinExistence type="predicted"/>
<comment type="caution">
    <text evidence="2">The sequence shown here is derived from an EMBL/GenBank/DDBJ whole genome shotgun (WGS) entry which is preliminary data.</text>
</comment>
<evidence type="ECO:0000256" key="1">
    <source>
        <dbReference type="SAM" id="MobiDB-lite"/>
    </source>
</evidence>
<reference evidence="2 3" key="1">
    <citation type="journal article" date="2020" name="IScience">
        <title>Genome Sequencing of the Endangered Kingdonia uniflora (Circaeasteraceae, Ranunculales) Reveals Potential Mechanisms of Evolutionary Specialization.</title>
        <authorList>
            <person name="Sun Y."/>
            <person name="Deng T."/>
            <person name="Zhang A."/>
            <person name="Moore M.J."/>
            <person name="Landis J.B."/>
            <person name="Lin N."/>
            <person name="Zhang H."/>
            <person name="Zhang X."/>
            <person name="Huang J."/>
            <person name="Zhang X."/>
            <person name="Sun H."/>
            <person name="Wang H."/>
        </authorList>
    </citation>
    <scope>NUCLEOTIDE SEQUENCE [LARGE SCALE GENOMIC DNA]</scope>
    <source>
        <strain evidence="2">TB1705</strain>
        <tissue evidence="2">Leaf</tissue>
    </source>
</reference>
<dbReference type="OrthoDB" id="1737944at2759"/>
<name>A0A7J7LK81_9MAGN</name>
<keyword evidence="3" id="KW-1185">Reference proteome</keyword>
<gene>
    <name evidence="2" type="ORF">GIB67_003925</name>
</gene>
<dbReference type="AlphaFoldDB" id="A0A7J7LK81"/>
<evidence type="ECO:0000313" key="2">
    <source>
        <dbReference type="EMBL" id="KAF6142969.1"/>
    </source>
</evidence>
<dbReference type="Proteomes" id="UP000541444">
    <property type="component" value="Unassembled WGS sequence"/>
</dbReference>
<dbReference type="EMBL" id="JACGCM010002226">
    <property type="protein sequence ID" value="KAF6142969.1"/>
    <property type="molecule type" value="Genomic_DNA"/>
</dbReference>
<feature type="region of interest" description="Disordered" evidence="1">
    <location>
        <begin position="137"/>
        <end position="156"/>
    </location>
</feature>